<dbReference type="PANTHER" id="PTHR43849">
    <property type="entry name" value="BLL3936 PROTEIN"/>
    <property type="match status" value="1"/>
</dbReference>
<dbReference type="NCBIfam" id="TIGR02123">
    <property type="entry name" value="TRAP_fused"/>
    <property type="match status" value="1"/>
</dbReference>
<evidence type="ECO:0000256" key="1">
    <source>
        <dbReference type="SAM" id="Phobius"/>
    </source>
</evidence>
<evidence type="ECO:0000313" key="4">
    <source>
        <dbReference type="Proteomes" id="UP001501459"/>
    </source>
</evidence>
<feature type="transmembrane region" description="Helical" evidence="1">
    <location>
        <begin position="119"/>
        <end position="136"/>
    </location>
</feature>
<evidence type="ECO:0000259" key="2">
    <source>
        <dbReference type="Pfam" id="PF06808"/>
    </source>
</evidence>
<protein>
    <submittedName>
        <fullName evidence="3">TRAP transporter permease</fullName>
    </submittedName>
</protein>
<feature type="transmembrane region" description="Helical" evidence="1">
    <location>
        <begin position="448"/>
        <end position="471"/>
    </location>
</feature>
<dbReference type="Pfam" id="PF06808">
    <property type="entry name" value="DctM"/>
    <property type="match status" value="1"/>
</dbReference>
<name>A0ABP3JC09_9BACI</name>
<keyword evidence="4" id="KW-1185">Reference proteome</keyword>
<dbReference type="InterPro" id="IPR011853">
    <property type="entry name" value="TRAP_DctM-Dct_fused"/>
</dbReference>
<reference evidence="4" key="1">
    <citation type="journal article" date="2019" name="Int. J. Syst. Evol. Microbiol.">
        <title>The Global Catalogue of Microorganisms (GCM) 10K type strain sequencing project: providing services to taxonomists for standard genome sequencing and annotation.</title>
        <authorList>
            <consortium name="The Broad Institute Genomics Platform"/>
            <consortium name="The Broad Institute Genome Sequencing Center for Infectious Disease"/>
            <person name="Wu L."/>
            <person name="Ma J."/>
        </authorList>
    </citation>
    <scope>NUCLEOTIDE SEQUENCE [LARGE SCALE GENOMIC DNA]</scope>
    <source>
        <strain evidence="4">JCM 12149</strain>
    </source>
</reference>
<feature type="transmembrane region" description="Helical" evidence="1">
    <location>
        <begin position="418"/>
        <end position="442"/>
    </location>
</feature>
<dbReference type="InterPro" id="IPR010656">
    <property type="entry name" value="DctM"/>
</dbReference>
<feature type="transmembrane region" description="Helical" evidence="1">
    <location>
        <begin position="536"/>
        <end position="556"/>
    </location>
</feature>
<feature type="transmembrane region" description="Helical" evidence="1">
    <location>
        <begin position="478"/>
        <end position="498"/>
    </location>
</feature>
<gene>
    <name evidence="3" type="ORF">GCM10008983_28010</name>
</gene>
<feature type="transmembrane region" description="Helical" evidence="1">
    <location>
        <begin position="276"/>
        <end position="307"/>
    </location>
</feature>
<feature type="transmembrane region" description="Helical" evidence="1">
    <location>
        <begin position="571"/>
        <end position="593"/>
    </location>
</feature>
<dbReference type="PANTHER" id="PTHR43849:SF2">
    <property type="entry name" value="BLL3936 PROTEIN"/>
    <property type="match status" value="1"/>
</dbReference>
<keyword evidence="1" id="KW-1133">Transmembrane helix</keyword>
<accession>A0ABP3JC09</accession>
<keyword evidence="1" id="KW-0812">Transmembrane</keyword>
<dbReference type="EMBL" id="BAAADM010000059">
    <property type="protein sequence ID" value="GAA0448355.1"/>
    <property type="molecule type" value="Genomic_DNA"/>
</dbReference>
<proteinExistence type="predicted"/>
<feature type="transmembrane region" description="Helical" evidence="1">
    <location>
        <begin position="32"/>
        <end position="53"/>
    </location>
</feature>
<organism evidence="3 4">
    <name type="scientific">Lentibacillus halophilus</name>
    <dbReference type="NCBI Taxonomy" id="295065"/>
    <lineage>
        <taxon>Bacteria</taxon>
        <taxon>Bacillati</taxon>
        <taxon>Bacillota</taxon>
        <taxon>Bacilli</taxon>
        <taxon>Bacillales</taxon>
        <taxon>Bacillaceae</taxon>
        <taxon>Lentibacillus</taxon>
    </lineage>
</organism>
<feature type="transmembrane region" description="Helical" evidence="1">
    <location>
        <begin position="189"/>
        <end position="211"/>
    </location>
</feature>
<dbReference type="Proteomes" id="UP001501459">
    <property type="component" value="Unassembled WGS sequence"/>
</dbReference>
<feature type="domain" description="TRAP C4-dicarboxylate transport system permease DctM subunit" evidence="2">
    <location>
        <begin position="130"/>
        <end position="563"/>
    </location>
</feature>
<evidence type="ECO:0000313" key="3">
    <source>
        <dbReference type="EMBL" id="GAA0448355.1"/>
    </source>
</evidence>
<keyword evidence="1" id="KW-0472">Membrane</keyword>
<feature type="transmembrane region" description="Helical" evidence="1">
    <location>
        <begin position="143"/>
        <end position="160"/>
    </location>
</feature>
<feature type="transmembrane region" description="Helical" evidence="1">
    <location>
        <begin position="313"/>
        <end position="335"/>
    </location>
</feature>
<comment type="caution">
    <text evidence="3">The sequence shown here is derived from an EMBL/GenBank/DDBJ whole genome shotgun (WGS) entry which is preliminary data.</text>
</comment>
<feature type="transmembrane region" description="Helical" evidence="1">
    <location>
        <begin position="88"/>
        <end position="107"/>
    </location>
</feature>
<feature type="transmembrane region" description="Helical" evidence="1">
    <location>
        <begin position="504"/>
        <end position="524"/>
    </location>
</feature>
<sequence length="651" mass="70454">MKNNNKENNEKTDDNDSGIEKFRQYLGPMAKIVTVIAIFWSLFQLFITGFGVVEAIKLRAWYFGFMSILVFLLFPAKKKDKKQRRLPTLWDIICIIAVISSVGYFLMMYDAYVMDRGGLHISADYWFGAVGILMVFEASRRAAGLPMTLLAVIFLLYNFFGQYIPGTLGHVGFDYTRIIDVMWWGTEGIFGVVAGVAATYIFMFILFGSFLKRSGFIKFVNDFALAISGRSAGGPAKVAVIGSGMMGTINGSGIANASTVGTFTIPMMIRTGYKPYFAGAVEAVSGTGGVLAPPVMGAASFIMATFLGMDYRLIILAAVIPAVLYFTMCFMSVHFEAKKQGLEGLSKEDIPKFKDVIKNSHLLLPVAILVYMLVTGVTPIFAALWAIVTTVIASWLRKETRMHLKDILNALEEGAKNVLVVSAACMVVGVVVGTISLTSVGLVVGNNILSLAGGSVFIAAILTMLLTILLGTGVPVTASYIIATTISAPILAEMGVPLLVSHMFVFFFAALSEITPPVALAALVTSGIAGAKFAKVSLTAVRLGIIGFVIPFFFLYNPELLFIEGSFSKSIIAMITGIIGVIALAGAMSNWFLTKPNLIQQLLLAVSGIGLILPSYIMSFMSLAVMLFIIFWQIKNKRSQMNNEKETSISV</sequence>
<feature type="transmembrane region" description="Helical" evidence="1">
    <location>
        <begin position="59"/>
        <end position="76"/>
    </location>
</feature>
<feature type="transmembrane region" description="Helical" evidence="1">
    <location>
        <begin position="356"/>
        <end position="374"/>
    </location>
</feature>
<feature type="transmembrane region" description="Helical" evidence="1">
    <location>
        <begin position="602"/>
        <end position="632"/>
    </location>
</feature>
<dbReference type="RefSeq" id="WP_343754322.1">
    <property type="nucleotide sequence ID" value="NZ_BAAADM010000059.1"/>
</dbReference>